<keyword evidence="1" id="KW-1133">Transmembrane helix</keyword>
<name>A0ABT7E5T5_9FIRM</name>
<keyword evidence="1" id="KW-0472">Membrane</keyword>
<dbReference type="RefSeq" id="WP_284131270.1">
    <property type="nucleotide sequence ID" value="NZ_JASKYM010000001.1"/>
</dbReference>
<evidence type="ECO:0000313" key="3">
    <source>
        <dbReference type="Proteomes" id="UP001301012"/>
    </source>
</evidence>
<gene>
    <name evidence="2" type="ORF">QOZ84_01915</name>
</gene>
<dbReference type="EMBL" id="JASKYM010000001">
    <property type="protein sequence ID" value="MDK2562289.1"/>
    <property type="molecule type" value="Genomic_DNA"/>
</dbReference>
<keyword evidence="1" id="KW-0812">Transmembrane</keyword>
<proteinExistence type="predicted"/>
<accession>A0ABT7E5T5</accession>
<comment type="caution">
    <text evidence="2">The sequence shown here is derived from an EMBL/GenBank/DDBJ whole genome shotgun (WGS) entry which is preliminary data.</text>
</comment>
<evidence type="ECO:0000256" key="1">
    <source>
        <dbReference type="SAM" id="Phobius"/>
    </source>
</evidence>
<evidence type="ECO:0000313" key="2">
    <source>
        <dbReference type="EMBL" id="MDK2562289.1"/>
    </source>
</evidence>
<organism evidence="2 3">
    <name type="scientific">Romboutsia sedimentorum</name>
    <dbReference type="NCBI Taxonomy" id="1368474"/>
    <lineage>
        <taxon>Bacteria</taxon>
        <taxon>Bacillati</taxon>
        <taxon>Bacillota</taxon>
        <taxon>Clostridia</taxon>
        <taxon>Peptostreptococcales</taxon>
        <taxon>Peptostreptococcaceae</taxon>
        <taxon>Romboutsia</taxon>
    </lineage>
</organism>
<sequence length="62" mass="7092">MKLISYVSLCFGILLIGIESIFKYNDMLGYTVTTIGLSSILVAIFLNKNIRKFFGNLFEIFF</sequence>
<reference evidence="2 3" key="1">
    <citation type="submission" date="2023-05" db="EMBL/GenBank/DDBJ databases">
        <title>Rombocin, a short stable natural nisin variant, displays selective antimicrobial activity against Listeria monocytogenes and employs dual mode of action to kill target bacterial strains.</title>
        <authorList>
            <person name="Wambui J."/>
            <person name="Stephan R."/>
            <person name="Kuipers O.P."/>
        </authorList>
    </citation>
    <scope>NUCLEOTIDE SEQUENCE [LARGE SCALE GENOMIC DNA]</scope>
    <source>
        <strain evidence="2 3">RC002</strain>
    </source>
</reference>
<keyword evidence="3" id="KW-1185">Reference proteome</keyword>
<feature type="transmembrane region" description="Helical" evidence="1">
    <location>
        <begin position="27"/>
        <end position="46"/>
    </location>
</feature>
<dbReference type="Proteomes" id="UP001301012">
    <property type="component" value="Unassembled WGS sequence"/>
</dbReference>
<protein>
    <submittedName>
        <fullName evidence="2">Uncharacterized protein</fullName>
    </submittedName>
</protein>